<feature type="region of interest" description="Disordered" evidence="1">
    <location>
        <begin position="249"/>
        <end position="269"/>
    </location>
</feature>
<evidence type="ECO:0000313" key="3">
    <source>
        <dbReference type="Proteomes" id="UP001597264"/>
    </source>
</evidence>
<accession>A0ABW3U5Y7</accession>
<evidence type="ECO:0000256" key="1">
    <source>
        <dbReference type="SAM" id="MobiDB-lite"/>
    </source>
</evidence>
<sequence>MLIGTEKKPKGPDFSAARKIEKNISGAKLSFLSPPHNDAFSNLNSWEEEADSLDTNDVNQFKPKKLPDDSSSREVSWSRVYSSTWEYRGLPIIQGYCGHMNLLVDVNKFHSLPVNENLLDSQVLAEQIYQHYRASILDDMHEGFSDDPKDVTTYHWPSSLGPINNQWVSRGGRDWFYFEDQPLVSNTEIVEWHTALDPKHSLVFRFVITRSAPNAGNPFQINKRISLESFTALMHKIMDTVNLETAPTLEEPASGQGNPNNSTKPVFTPSKEEVEEAKYVMWMWSARGYTNPDRNKESSHRANREEVSTFIDEKIKPRPLTDSYPLEETQHLSGPSIHPETKFQKACIK</sequence>
<name>A0ABW3U5Y7_9GAMM</name>
<proteinExistence type="predicted"/>
<feature type="compositionally biased region" description="Polar residues" evidence="1">
    <location>
        <begin position="255"/>
        <end position="265"/>
    </location>
</feature>
<feature type="region of interest" description="Disordered" evidence="1">
    <location>
        <begin position="316"/>
        <end position="349"/>
    </location>
</feature>
<feature type="region of interest" description="Disordered" evidence="1">
    <location>
        <begin position="52"/>
        <end position="71"/>
    </location>
</feature>
<dbReference type="RefSeq" id="WP_230436250.1">
    <property type="nucleotide sequence ID" value="NZ_CP087715.1"/>
</dbReference>
<comment type="caution">
    <text evidence="2">The sequence shown here is derived from an EMBL/GenBank/DDBJ whole genome shotgun (WGS) entry which is preliminary data.</text>
</comment>
<dbReference type="Proteomes" id="UP001597264">
    <property type="component" value="Unassembled WGS sequence"/>
</dbReference>
<organism evidence="2 3">
    <name type="scientific">Microbulbifer celer</name>
    <dbReference type="NCBI Taxonomy" id="435905"/>
    <lineage>
        <taxon>Bacteria</taxon>
        <taxon>Pseudomonadati</taxon>
        <taxon>Pseudomonadota</taxon>
        <taxon>Gammaproteobacteria</taxon>
        <taxon>Cellvibrionales</taxon>
        <taxon>Microbulbiferaceae</taxon>
        <taxon>Microbulbifer</taxon>
    </lineage>
</organism>
<reference evidence="3" key="1">
    <citation type="journal article" date="2019" name="Int. J. Syst. Evol. Microbiol.">
        <title>The Global Catalogue of Microorganisms (GCM) 10K type strain sequencing project: providing services to taxonomists for standard genome sequencing and annotation.</title>
        <authorList>
            <consortium name="The Broad Institute Genomics Platform"/>
            <consortium name="The Broad Institute Genome Sequencing Center for Infectious Disease"/>
            <person name="Wu L."/>
            <person name="Ma J."/>
        </authorList>
    </citation>
    <scope>NUCLEOTIDE SEQUENCE [LARGE SCALE GENOMIC DNA]</scope>
    <source>
        <strain evidence="3">CCUG 54356</strain>
    </source>
</reference>
<protein>
    <submittedName>
        <fullName evidence="2">Uncharacterized protein</fullName>
    </submittedName>
</protein>
<gene>
    <name evidence="2" type="ORF">ACFQ2X_04875</name>
</gene>
<dbReference type="EMBL" id="JBHTLR010000005">
    <property type="protein sequence ID" value="MFD1215924.1"/>
    <property type="molecule type" value="Genomic_DNA"/>
</dbReference>
<keyword evidence="3" id="KW-1185">Reference proteome</keyword>
<evidence type="ECO:0000313" key="2">
    <source>
        <dbReference type="EMBL" id="MFD1215924.1"/>
    </source>
</evidence>